<evidence type="ECO:0000313" key="4">
    <source>
        <dbReference type="Proteomes" id="UP000223913"/>
    </source>
</evidence>
<feature type="signal peptide" evidence="1">
    <location>
        <begin position="1"/>
        <end position="19"/>
    </location>
</feature>
<proteinExistence type="predicted"/>
<dbReference type="Pfam" id="PF18962">
    <property type="entry name" value="Por_Secre_tail"/>
    <property type="match status" value="1"/>
</dbReference>
<sequence length="330" mass="36227">MRKLSTLLLSLLLATAVQSQNCTVFGSDFASNFIACANDPATVSITFGPPLHPAGYGTVSIEGMDPAVDLSGLTIYVPDKIRLVFTGNIIIDASTNFLGTGGVSGNSEVQFGEDGTVYKANRGLNSFVALNQLIAGCAQNPDPMECLELVSFLPVELTAFQGAAREDMIELNWSTATELNNDYFEIEHSKDGFSFNTVGKIKGAGTTTEEVQYQFLHRQPVSGTNYYRLRQVDYDGKFEYSDLIAVEMELRDGGVKVYPNPTVDRAVIQLDERPERVEILLTNILGQRIDLIPRVNDLGWEINLGELQAGIYLLRVEANGKTITKQIVKR</sequence>
<dbReference type="NCBIfam" id="TIGR04183">
    <property type="entry name" value="Por_Secre_tail"/>
    <property type="match status" value="1"/>
</dbReference>
<feature type="domain" description="Secretion system C-terminal sorting" evidence="2">
    <location>
        <begin position="257"/>
        <end position="328"/>
    </location>
</feature>
<dbReference type="RefSeq" id="WP_099149049.1">
    <property type="nucleotide sequence ID" value="NZ_PDUD01000009.1"/>
</dbReference>
<organism evidence="3 4">
    <name type="scientific">Flavilitoribacter nigricans (strain ATCC 23147 / DSM 23189 / NBRC 102662 / NCIMB 1420 / SS-2)</name>
    <name type="common">Lewinella nigricans</name>
    <dbReference type="NCBI Taxonomy" id="1122177"/>
    <lineage>
        <taxon>Bacteria</taxon>
        <taxon>Pseudomonadati</taxon>
        <taxon>Bacteroidota</taxon>
        <taxon>Saprospiria</taxon>
        <taxon>Saprospirales</taxon>
        <taxon>Lewinellaceae</taxon>
        <taxon>Flavilitoribacter</taxon>
    </lineage>
</organism>
<dbReference type="InterPro" id="IPR026444">
    <property type="entry name" value="Secre_tail"/>
</dbReference>
<reference evidence="3 4" key="1">
    <citation type="submission" date="2017-10" db="EMBL/GenBank/DDBJ databases">
        <title>The draft genome sequence of Lewinella nigricans NBRC 102662.</title>
        <authorList>
            <person name="Wang K."/>
        </authorList>
    </citation>
    <scope>NUCLEOTIDE SEQUENCE [LARGE SCALE GENOMIC DNA]</scope>
    <source>
        <strain evidence="3 4">NBRC 102662</strain>
    </source>
</reference>
<keyword evidence="1" id="KW-0732">Signal</keyword>
<evidence type="ECO:0000259" key="2">
    <source>
        <dbReference type="Pfam" id="PF18962"/>
    </source>
</evidence>
<feature type="chain" id="PRO_5013197778" description="Secretion system C-terminal sorting domain-containing protein" evidence="1">
    <location>
        <begin position="20"/>
        <end position="330"/>
    </location>
</feature>
<gene>
    <name evidence="3" type="ORF">CRP01_05735</name>
</gene>
<dbReference type="EMBL" id="PDUD01000009">
    <property type="protein sequence ID" value="PHN07601.1"/>
    <property type="molecule type" value="Genomic_DNA"/>
</dbReference>
<keyword evidence="4" id="KW-1185">Reference proteome</keyword>
<dbReference type="Proteomes" id="UP000223913">
    <property type="component" value="Unassembled WGS sequence"/>
</dbReference>
<name>A0A2D0NGH8_FLAN2</name>
<dbReference type="AlphaFoldDB" id="A0A2D0NGH8"/>
<evidence type="ECO:0000313" key="3">
    <source>
        <dbReference type="EMBL" id="PHN07601.1"/>
    </source>
</evidence>
<protein>
    <recommendedName>
        <fullName evidence="2">Secretion system C-terminal sorting domain-containing protein</fullName>
    </recommendedName>
</protein>
<accession>A0A2D0NGH8</accession>
<dbReference type="OrthoDB" id="663485at2"/>
<evidence type="ECO:0000256" key="1">
    <source>
        <dbReference type="SAM" id="SignalP"/>
    </source>
</evidence>
<comment type="caution">
    <text evidence="3">The sequence shown here is derived from an EMBL/GenBank/DDBJ whole genome shotgun (WGS) entry which is preliminary data.</text>
</comment>